<evidence type="ECO:0000256" key="1">
    <source>
        <dbReference type="ARBA" id="ARBA00004204"/>
    </source>
</evidence>
<organism evidence="11 12">
    <name type="scientific">Takifugu flavidus</name>
    <name type="common">sansaifugu</name>
    <dbReference type="NCBI Taxonomy" id="433684"/>
    <lineage>
        <taxon>Eukaryota</taxon>
        <taxon>Metazoa</taxon>
        <taxon>Chordata</taxon>
        <taxon>Craniata</taxon>
        <taxon>Vertebrata</taxon>
        <taxon>Euteleostomi</taxon>
        <taxon>Actinopterygii</taxon>
        <taxon>Neopterygii</taxon>
        <taxon>Teleostei</taxon>
        <taxon>Neoteleostei</taxon>
        <taxon>Acanthomorphata</taxon>
        <taxon>Eupercaria</taxon>
        <taxon>Tetraodontiformes</taxon>
        <taxon>Tetradontoidea</taxon>
        <taxon>Tetraodontidae</taxon>
        <taxon>Takifugu</taxon>
    </lineage>
</organism>
<dbReference type="Proteomes" id="UP000324091">
    <property type="component" value="Chromosome 4"/>
</dbReference>
<dbReference type="PANTHER" id="PTHR10901">
    <property type="entry name" value="TROPOMODULIN"/>
    <property type="match status" value="1"/>
</dbReference>
<dbReference type="InterPro" id="IPR032675">
    <property type="entry name" value="LRR_dom_sf"/>
</dbReference>
<feature type="compositionally biased region" description="Polar residues" evidence="9">
    <location>
        <begin position="58"/>
        <end position="71"/>
    </location>
</feature>
<dbReference type="GO" id="GO:0007015">
    <property type="term" value="P:actin filament organization"/>
    <property type="evidence" value="ECO:0007669"/>
    <property type="project" value="TreeGrafter"/>
</dbReference>
<dbReference type="GO" id="GO:0051694">
    <property type="term" value="P:pointed-end actin filament capping"/>
    <property type="evidence" value="ECO:0007669"/>
    <property type="project" value="InterPro"/>
</dbReference>
<dbReference type="PROSITE" id="PS51082">
    <property type="entry name" value="WH2"/>
    <property type="match status" value="1"/>
</dbReference>
<feature type="region of interest" description="Disordered" evidence="9">
    <location>
        <begin position="649"/>
        <end position="676"/>
    </location>
</feature>
<dbReference type="Gene3D" id="3.80.10.10">
    <property type="entry name" value="Ribonuclease Inhibitor"/>
    <property type="match status" value="1"/>
</dbReference>
<evidence type="ECO:0000256" key="6">
    <source>
        <dbReference type="ARBA" id="ARBA00023212"/>
    </source>
</evidence>
<keyword evidence="3" id="KW-0963">Cytoplasm</keyword>
<keyword evidence="12" id="KW-1185">Reference proteome</keyword>
<feature type="region of interest" description="Disordered" evidence="9">
    <location>
        <begin position="838"/>
        <end position="862"/>
    </location>
</feature>
<dbReference type="FunFam" id="3.80.10.10:FF:000083">
    <property type="entry name" value="Leiomodin 1"/>
    <property type="match status" value="1"/>
</dbReference>
<evidence type="ECO:0000256" key="5">
    <source>
        <dbReference type="ARBA" id="ARBA00022737"/>
    </source>
</evidence>
<keyword evidence="4" id="KW-0597">Phosphoprotein</keyword>
<dbReference type="EMBL" id="RHFK02000017">
    <property type="protein sequence ID" value="TWW61879.1"/>
    <property type="molecule type" value="Genomic_DNA"/>
</dbReference>
<feature type="compositionally biased region" description="Pro residues" evidence="9">
    <location>
        <begin position="573"/>
        <end position="583"/>
    </location>
</feature>
<feature type="compositionally biased region" description="Basic and acidic residues" evidence="9">
    <location>
        <begin position="72"/>
        <end position="106"/>
    </location>
</feature>
<dbReference type="Pfam" id="PF02466">
    <property type="entry name" value="Tim17"/>
    <property type="match status" value="1"/>
</dbReference>
<dbReference type="AlphaFoldDB" id="A0A5C6N4P3"/>
<dbReference type="GO" id="GO:0006936">
    <property type="term" value="P:muscle contraction"/>
    <property type="evidence" value="ECO:0007669"/>
    <property type="project" value="TreeGrafter"/>
</dbReference>
<dbReference type="GO" id="GO:0005523">
    <property type="term" value="F:tropomyosin binding"/>
    <property type="evidence" value="ECO:0007669"/>
    <property type="project" value="InterPro"/>
</dbReference>
<evidence type="ECO:0000256" key="3">
    <source>
        <dbReference type="ARBA" id="ARBA00022490"/>
    </source>
</evidence>
<keyword evidence="5" id="KW-0677">Repeat</keyword>
<evidence type="ECO:0000259" key="10">
    <source>
        <dbReference type="PROSITE" id="PS51082"/>
    </source>
</evidence>
<evidence type="ECO:0000256" key="9">
    <source>
        <dbReference type="SAM" id="MobiDB-lite"/>
    </source>
</evidence>
<name>A0A5C6N4P3_9TELE</name>
<dbReference type="GO" id="GO:0030239">
    <property type="term" value="P:myofibril assembly"/>
    <property type="evidence" value="ECO:0007669"/>
    <property type="project" value="TreeGrafter"/>
</dbReference>
<feature type="compositionally biased region" description="Basic and acidic residues" evidence="9">
    <location>
        <begin position="130"/>
        <end position="153"/>
    </location>
</feature>
<keyword evidence="6" id="KW-0206">Cytoskeleton</keyword>
<comment type="caution">
    <text evidence="11">The sequence shown here is derived from an EMBL/GenBank/DDBJ whole genome shotgun (WGS) entry which is preliminary data.</text>
</comment>
<evidence type="ECO:0000313" key="12">
    <source>
        <dbReference type="Proteomes" id="UP000324091"/>
    </source>
</evidence>
<dbReference type="GO" id="GO:0005865">
    <property type="term" value="C:striated muscle thin filament"/>
    <property type="evidence" value="ECO:0007669"/>
    <property type="project" value="TreeGrafter"/>
</dbReference>
<dbReference type="InterPro" id="IPR003124">
    <property type="entry name" value="WH2_dom"/>
</dbReference>
<evidence type="ECO:0000313" key="11">
    <source>
        <dbReference type="EMBL" id="TWW61879.1"/>
    </source>
</evidence>
<feature type="compositionally biased region" description="Basic and acidic residues" evidence="9">
    <location>
        <begin position="160"/>
        <end position="246"/>
    </location>
</feature>
<accession>A0A5C6N4P3</accession>
<protein>
    <recommendedName>
        <fullName evidence="8">Leiomodin-1</fullName>
    </recommendedName>
</protein>
<gene>
    <name evidence="11" type="ORF">D4764_04G0005260</name>
</gene>
<evidence type="ECO:0000256" key="7">
    <source>
        <dbReference type="ARBA" id="ARBA00055149"/>
    </source>
</evidence>
<evidence type="ECO:0000256" key="4">
    <source>
        <dbReference type="ARBA" id="ARBA00022553"/>
    </source>
</evidence>
<dbReference type="GO" id="GO:0003779">
    <property type="term" value="F:actin binding"/>
    <property type="evidence" value="ECO:0007669"/>
    <property type="project" value="InterPro"/>
</dbReference>
<feature type="region of interest" description="Disordered" evidence="9">
    <location>
        <begin position="1"/>
        <end position="368"/>
    </location>
</feature>
<dbReference type="PANTHER" id="PTHR10901:SF5">
    <property type="entry name" value="LEIOMODIN-1"/>
    <property type="match status" value="1"/>
</dbReference>
<proteinExistence type="predicted"/>
<evidence type="ECO:0000256" key="2">
    <source>
        <dbReference type="ARBA" id="ARBA00004245"/>
    </source>
</evidence>
<sequence>MSRRKVKGLTRTGRQVSEDPDLDNLLSTLSPEEMEELEKDMMKVPDLNPEDGKVIVQGESQQAQSPVSNNVEDAKVRSDPKGRLSQREQSFEGEPKKESRKQEYLRKMGLSQEGNDDTKGGLGRQGSVSGERDSKLDDRNGKGVENFREERGRLSSRFGIQKDETKDKEQSEDSKGRDRKENRESSSTKTKDMVSKLQDKKDEGREKDRREDFRRKDDSKTKDIISKLQGKGEKEPAREKERRSETLRTQGLVSKMLEKQSKVQESRAPEEKKPKAEEKNPAEDKPERQPSERGEGREKQVEKRTEKEELVNHSENVREEEKTVDTGKIDDGNRKGKVTKEEKTEKVGNCLGATTTPNSKAKVEDDDDEDSSMFDELMEQVQNNDPALSELNVNNSEVIKTKTLIEFAQALHNNTHVKKFALANCRADDHVAYAIANMLRNNKTITSINLDSNHLTGKGILSLIQALLRNATLTELRFQNQRHICGGKTEMEMAKILKENTTLLKLGYHFELAGPRMTTTNILSRNMDRQRQKRLQEQKQAQANGEKKGALEVPKTGGGGSLRGSPKVSPKASPVPSPIPSPKLTPKRGAAGPTPPPPPPPPGGGPPPPPPPPLDVDSLRNSLTPVSQRKLNGKGPGDSKNSRDQLLASIRGSNVKQLKKVPGRPESEENIEEEEAAAPAAAVAAAAEEDAKYKMEEYAREPCPWRIVDDCGGAFTMGAIGGGIFQAVKGFRNSPSGMSHRMRGSLTAIKTRAPQLGGSFAVWGGLFSMIDCGLVKVRGKEDPWNSITSGAMTGAVLAARNGPVAMVGSAAMGGILLALIEGAGILLTRFASSQFPTAPQYAEEPAPAGMPPPSFGDYRQYQ</sequence>
<feature type="compositionally biased region" description="Basic and acidic residues" evidence="9">
    <location>
        <begin position="256"/>
        <end position="346"/>
    </location>
</feature>
<comment type="function">
    <text evidence="7">Required for proper contractility of visceral smooth muscle cells. Mediates nucleation of actin filaments.</text>
</comment>
<feature type="compositionally biased region" description="Basic and acidic residues" evidence="9">
    <location>
        <begin position="526"/>
        <end position="537"/>
    </location>
</feature>
<dbReference type="InterPro" id="IPR004934">
    <property type="entry name" value="TMOD"/>
</dbReference>
<comment type="subcellular location">
    <subcellularLocation>
        <location evidence="2">Cytoplasm</location>
        <location evidence="2">Cytoskeleton</location>
    </subcellularLocation>
    <subcellularLocation>
        <location evidence="1">Cytoplasm</location>
        <location evidence="1">Myofibril</location>
        <location evidence="1">Sarcomere</location>
    </subcellularLocation>
</comment>
<feature type="compositionally biased region" description="Pro residues" evidence="9">
    <location>
        <begin position="593"/>
        <end position="614"/>
    </location>
</feature>
<reference evidence="11 12" key="1">
    <citation type="submission" date="2019-04" db="EMBL/GenBank/DDBJ databases">
        <title>Chromosome genome assembly for Takifugu flavidus.</title>
        <authorList>
            <person name="Xiao S."/>
        </authorList>
    </citation>
    <scope>NUCLEOTIDE SEQUENCE [LARGE SCALE GENOMIC DNA]</scope>
    <source>
        <strain evidence="11">HTHZ2018</strain>
        <tissue evidence="11">Muscle</tissue>
    </source>
</reference>
<evidence type="ECO:0000256" key="8">
    <source>
        <dbReference type="ARBA" id="ARBA00070932"/>
    </source>
</evidence>
<dbReference type="SUPFAM" id="SSF52047">
    <property type="entry name" value="RNI-like"/>
    <property type="match status" value="1"/>
</dbReference>
<feature type="region of interest" description="Disordered" evidence="9">
    <location>
        <begin position="521"/>
        <end position="620"/>
    </location>
</feature>
<feature type="domain" description="WH2" evidence="10">
    <location>
        <begin position="642"/>
        <end position="661"/>
    </location>
</feature>